<proteinExistence type="inferred from homology"/>
<dbReference type="InterPro" id="IPR000634">
    <property type="entry name" value="Ser/Thr_deHydtase_PyrdxlP-BS"/>
</dbReference>
<evidence type="ECO:0000256" key="2">
    <source>
        <dbReference type="ARBA" id="ARBA00005517"/>
    </source>
</evidence>
<reference evidence="12 13" key="1">
    <citation type="submission" date="2019-05" db="EMBL/GenBank/DDBJ databases">
        <authorList>
            <person name="Zhou X."/>
        </authorList>
    </citation>
    <scope>NUCLEOTIDE SEQUENCE [LARGE SCALE GENOMIC DNA]</scope>
    <source>
        <strain evidence="12 13">DSM 432</strain>
    </source>
</reference>
<dbReference type="InterPro" id="IPR036052">
    <property type="entry name" value="TrpB-like_PALP_sf"/>
</dbReference>
<accession>A0A6C1KJE2</accession>
<evidence type="ECO:0000256" key="10">
    <source>
        <dbReference type="PIRSR" id="PIRSR604450-51"/>
    </source>
</evidence>
<dbReference type="EC" id="4.2.3.1" evidence="9"/>
<dbReference type="Pfam" id="PF24857">
    <property type="entry name" value="THR4_C"/>
    <property type="match status" value="1"/>
</dbReference>
<evidence type="ECO:0000256" key="1">
    <source>
        <dbReference type="ARBA" id="ARBA00001933"/>
    </source>
</evidence>
<organism evidence="12 13">
    <name type="scientific">Xanthobacter autotrophicus</name>
    <dbReference type="NCBI Taxonomy" id="280"/>
    <lineage>
        <taxon>Bacteria</taxon>
        <taxon>Pseudomonadati</taxon>
        <taxon>Pseudomonadota</taxon>
        <taxon>Alphaproteobacteria</taxon>
        <taxon>Hyphomicrobiales</taxon>
        <taxon>Xanthobacteraceae</taxon>
        <taxon>Xanthobacter</taxon>
    </lineage>
</organism>
<evidence type="ECO:0000256" key="5">
    <source>
        <dbReference type="ARBA" id="ARBA00022898"/>
    </source>
</evidence>
<evidence type="ECO:0000259" key="11">
    <source>
        <dbReference type="Pfam" id="PF14821"/>
    </source>
</evidence>
<dbReference type="Gene3D" id="3.90.1380.10">
    <property type="entry name" value="Threonine synthase, N-terminal domain"/>
    <property type="match status" value="1"/>
</dbReference>
<sequence>MRYVSTRGEAPVLSFSDALLAGLARDGGLYVPEAWPTLSRDEIAALAGKPYAAVAKAVIGPFVADALPPRALDLMIDDAYAGFRHPAVAPLTQIDANRFILELFHGPTLAFKDVAMQLLARLMDHVLASRGSRATIVGATSGDTGSAAIEAFRRSDAVDVFILYPHGRVSEVQRRQMTTVNSPSVHAIAVEGTFDDCQNLVKAMFNHHAFRDSLALAGVNSINWARIVAQVVYYFYAATALGAPHREVSFVVPTGNFGDILAGFVAKKMGLPIRDLTIATNVNDILVRTLDTGRYEVKGVLPSTSPSMDIQISSNFERLLFEALDRDSAALRQLMDSLAQSGSFSVPRNALAAICADFSAGRADEPETAATIAKLYQSAGYLCDPHTAVGLAVADKVEHAAKVPQVVLSTAHPAKFPDAVEAATGHRPALPPHMADLLTRRESVSVLPNDLAAIETFIRARSRIARGAAA</sequence>
<dbReference type="GO" id="GO:0030170">
    <property type="term" value="F:pyridoxal phosphate binding"/>
    <property type="evidence" value="ECO:0007669"/>
    <property type="project" value="InterPro"/>
</dbReference>
<dbReference type="OrthoDB" id="9763107at2"/>
<dbReference type="PROSITE" id="PS00165">
    <property type="entry name" value="DEHYDRATASE_SER_THR"/>
    <property type="match status" value="1"/>
</dbReference>
<dbReference type="Proteomes" id="UP000305131">
    <property type="component" value="Unassembled WGS sequence"/>
</dbReference>
<comment type="similarity">
    <text evidence="2">Belongs to the threonine synthase family.</text>
</comment>
<dbReference type="InterPro" id="IPR004450">
    <property type="entry name" value="Thr_synthase-like"/>
</dbReference>
<dbReference type="InterPro" id="IPR037158">
    <property type="entry name" value="Thr_synth_N_sf"/>
</dbReference>
<dbReference type="GeneID" id="95772474"/>
<dbReference type="NCBIfam" id="TIGR00260">
    <property type="entry name" value="thrC"/>
    <property type="match status" value="1"/>
</dbReference>
<protein>
    <recommendedName>
        <fullName evidence="3 9">Threonine synthase</fullName>
        <ecNumber evidence="9">4.2.3.1</ecNumber>
    </recommendedName>
</protein>
<dbReference type="SUPFAM" id="SSF53686">
    <property type="entry name" value="Tryptophan synthase beta subunit-like PLP-dependent enzymes"/>
    <property type="match status" value="1"/>
</dbReference>
<comment type="catalytic activity">
    <reaction evidence="8">
        <text>O-phospho-L-homoserine + H2O = L-threonine + phosphate</text>
        <dbReference type="Rhea" id="RHEA:10840"/>
        <dbReference type="ChEBI" id="CHEBI:15377"/>
        <dbReference type="ChEBI" id="CHEBI:43474"/>
        <dbReference type="ChEBI" id="CHEBI:57590"/>
        <dbReference type="ChEBI" id="CHEBI:57926"/>
        <dbReference type="EC" id="4.2.3.1"/>
    </reaction>
</comment>
<comment type="caution">
    <text evidence="12">The sequence shown here is derived from an EMBL/GenBank/DDBJ whole genome shotgun (WGS) entry which is preliminary data.</text>
</comment>
<evidence type="ECO:0000256" key="7">
    <source>
        <dbReference type="ARBA" id="ARBA00029440"/>
    </source>
</evidence>
<evidence type="ECO:0000313" key="13">
    <source>
        <dbReference type="Proteomes" id="UP000305131"/>
    </source>
</evidence>
<evidence type="ECO:0000256" key="6">
    <source>
        <dbReference type="ARBA" id="ARBA00023239"/>
    </source>
</evidence>
<evidence type="ECO:0000256" key="9">
    <source>
        <dbReference type="NCBIfam" id="TIGR00260"/>
    </source>
</evidence>
<dbReference type="RefSeq" id="WP_138398097.1">
    <property type="nucleotide sequence ID" value="NZ_JBAFVI010000013.1"/>
</dbReference>
<evidence type="ECO:0000256" key="3">
    <source>
        <dbReference type="ARBA" id="ARBA00018679"/>
    </source>
</evidence>
<dbReference type="Gene3D" id="3.40.50.1100">
    <property type="match status" value="2"/>
</dbReference>
<dbReference type="InterPro" id="IPR029144">
    <property type="entry name" value="Thr_synth_N"/>
</dbReference>
<comment type="pathway">
    <text evidence="7">Amino-acid biosynthesis.</text>
</comment>
<comment type="cofactor">
    <cofactor evidence="1 10">
        <name>pyridoxal 5'-phosphate</name>
        <dbReference type="ChEBI" id="CHEBI:597326"/>
    </cofactor>
</comment>
<feature type="domain" description="Threonine synthase N-terminal" evidence="11">
    <location>
        <begin position="2"/>
        <end position="80"/>
    </location>
</feature>
<dbReference type="PANTHER" id="PTHR42690">
    <property type="entry name" value="THREONINE SYNTHASE FAMILY MEMBER"/>
    <property type="match status" value="1"/>
</dbReference>
<dbReference type="GO" id="GO:0004795">
    <property type="term" value="F:threonine synthase activity"/>
    <property type="evidence" value="ECO:0007669"/>
    <property type="project" value="UniProtKB-UniRule"/>
</dbReference>
<dbReference type="UniPathway" id="UPA00050">
    <property type="reaction ID" value="UER00065"/>
</dbReference>
<name>A0A6C1KJE2_XANAU</name>
<evidence type="ECO:0000313" key="12">
    <source>
        <dbReference type="EMBL" id="TLX44399.1"/>
    </source>
</evidence>
<keyword evidence="4" id="KW-0028">Amino-acid biosynthesis</keyword>
<evidence type="ECO:0000256" key="4">
    <source>
        <dbReference type="ARBA" id="ARBA00022605"/>
    </source>
</evidence>
<dbReference type="GO" id="GO:0009088">
    <property type="term" value="P:threonine biosynthetic process"/>
    <property type="evidence" value="ECO:0007669"/>
    <property type="project" value="UniProtKB-UniRule"/>
</dbReference>
<dbReference type="EMBL" id="VAUP01000009">
    <property type="protein sequence ID" value="TLX44399.1"/>
    <property type="molecule type" value="Genomic_DNA"/>
</dbReference>
<keyword evidence="5 10" id="KW-0663">Pyridoxal phosphate</keyword>
<evidence type="ECO:0000256" key="8">
    <source>
        <dbReference type="ARBA" id="ARBA00049144"/>
    </source>
</evidence>
<dbReference type="PANTHER" id="PTHR42690:SF1">
    <property type="entry name" value="THREONINE SYNTHASE-LIKE 2"/>
    <property type="match status" value="1"/>
</dbReference>
<dbReference type="Pfam" id="PF14821">
    <property type="entry name" value="Thr_synth_N"/>
    <property type="match status" value="1"/>
</dbReference>
<dbReference type="AlphaFoldDB" id="A0A6C1KJE2"/>
<dbReference type="CDD" id="cd01560">
    <property type="entry name" value="Thr-synth_2"/>
    <property type="match status" value="1"/>
</dbReference>
<feature type="modified residue" description="N6-(pyridoxal phosphate)lysine" evidence="10">
    <location>
        <position position="112"/>
    </location>
</feature>
<keyword evidence="6 12" id="KW-0456">Lyase</keyword>
<gene>
    <name evidence="12" type="ORF">FBQ73_03265</name>
</gene>
<dbReference type="InterPro" id="IPR051166">
    <property type="entry name" value="Threonine_Synthase"/>
</dbReference>